<dbReference type="Pfam" id="PF18074">
    <property type="entry name" value="PriA_C"/>
    <property type="match status" value="1"/>
</dbReference>
<comment type="subunit">
    <text evidence="11">Component of the replication restart primosome.</text>
</comment>
<keyword evidence="1 11" id="KW-0639">Primosome</keyword>
<evidence type="ECO:0000256" key="6">
    <source>
        <dbReference type="ARBA" id="ARBA00022806"/>
    </source>
</evidence>
<organism evidence="14 15">
    <name type="scientific">Olivibacter ginsenosidimutans</name>
    <dbReference type="NCBI Taxonomy" id="1176537"/>
    <lineage>
        <taxon>Bacteria</taxon>
        <taxon>Pseudomonadati</taxon>
        <taxon>Bacteroidota</taxon>
        <taxon>Sphingobacteriia</taxon>
        <taxon>Sphingobacteriales</taxon>
        <taxon>Sphingobacteriaceae</taxon>
        <taxon>Olivibacter</taxon>
    </lineage>
</organism>
<evidence type="ECO:0000256" key="4">
    <source>
        <dbReference type="ARBA" id="ARBA00022741"/>
    </source>
</evidence>
<reference evidence="15" key="1">
    <citation type="journal article" date="2019" name="Int. J. Syst. Evol. Microbiol.">
        <title>The Global Catalogue of Microorganisms (GCM) 10K type strain sequencing project: providing services to taxonomists for standard genome sequencing and annotation.</title>
        <authorList>
            <consortium name="The Broad Institute Genomics Platform"/>
            <consortium name="The Broad Institute Genome Sequencing Center for Infectious Disease"/>
            <person name="Wu L."/>
            <person name="Ma J."/>
        </authorList>
    </citation>
    <scope>NUCLEOTIDE SEQUENCE [LARGE SCALE GENOMIC DNA]</scope>
    <source>
        <strain evidence="15">JCM 18200</strain>
    </source>
</reference>
<dbReference type="CDD" id="cd17929">
    <property type="entry name" value="DEXHc_priA"/>
    <property type="match status" value="1"/>
</dbReference>
<feature type="binding site" evidence="11">
    <location>
        <position position="565"/>
    </location>
    <ligand>
        <name>Zn(2+)</name>
        <dbReference type="ChEBI" id="CHEBI:29105"/>
        <label>2</label>
    </ligand>
</feature>
<dbReference type="SUPFAM" id="SSF52540">
    <property type="entry name" value="P-loop containing nucleoside triphosphate hydrolases"/>
    <property type="match status" value="2"/>
</dbReference>
<comment type="function">
    <text evidence="11">Initiates the restart of stalled replication forks, which reloads the replicative helicase on sites other than the origin of replication. Recognizes and binds to abandoned replication forks and remodels them to uncover a helicase loading site. Promotes assembly of the primosome at these replication forks.</text>
</comment>
<evidence type="ECO:0000256" key="7">
    <source>
        <dbReference type="ARBA" id="ARBA00022833"/>
    </source>
</evidence>
<feature type="domain" description="Helicase C-terminal" evidence="13">
    <location>
        <begin position="570"/>
        <end position="725"/>
    </location>
</feature>
<evidence type="ECO:0000256" key="2">
    <source>
        <dbReference type="ARBA" id="ARBA00022705"/>
    </source>
</evidence>
<dbReference type="InterPro" id="IPR042115">
    <property type="entry name" value="PriA_3primeBD_sf"/>
</dbReference>
<feature type="binding site" evidence="11">
    <location>
        <position position="538"/>
    </location>
    <ligand>
        <name>Zn(2+)</name>
        <dbReference type="ChEBI" id="CHEBI:29105"/>
        <label>1</label>
    </ligand>
</feature>
<feature type="binding site" evidence="11">
    <location>
        <position position="547"/>
    </location>
    <ligand>
        <name>Zn(2+)</name>
        <dbReference type="ChEBI" id="CHEBI:29105"/>
        <label>2</label>
    </ligand>
</feature>
<keyword evidence="2 11" id="KW-0235">DNA replication</keyword>
<feature type="binding site" evidence="11">
    <location>
        <position position="575"/>
    </location>
    <ligand>
        <name>Zn(2+)</name>
        <dbReference type="ChEBI" id="CHEBI:29105"/>
        <label>1</label>
    </ligand>
</feature>
<dbReference type="InterPro" id="IPR041222">
    <property type="entry name" value="PriA_3primeBD"/>
</dbReference>
<dbReference type="Gene3D" id="3.40.1440.60">
    <property type="entry name" value="PriA, 3(prime) DNA-binding domain"/>
    <property type="match status" value="1"/>
</dbReference>
<gene>
    <name evidence="11 14" type="primary">priA</name>
    <name evidence="14" type="ORF">GCM10023231_28230</name>
</gene>
<dbReference type="PROSITE" id="PS51194">
    <property type="entry name" value="HELICASE_CTER"/>
    <property type="match status" value="1"/>
</dbReference>
<evidence type="ECO:0000256" key="10">
    <source>
        <dbReference type="ARBA" id="ARBA00023235"/>
    </source>
</evidence>
<dbReference type="PROSITE" id="PS51192">
    <property type="entry name" value="HELICASE_ATP_BIND_1"/>
    <property type="match status" value="1"/>
</dbReference>
<feature type="binding site" evidence="11">
    <location>
        <position position="544"/>
    </location>
    <ligand>
        <name>Zn(2+)</name>
        <dbReference type="ChEBI" id="CHEBI:29105"/>
        <label>2</label>
    </ligand>
</feature>
<feature type="binding site" evidence="11">
    <location>
        <position position="535"/>
    </location>
    <ligand>
        <name>Zn(2+)</name>
        <dbReference type="ChEBI" id="CHEBI:29105"/>
        <label>1</label>
    </ligand>
</feature>
<evidence type="ECO:0000256" key="3">
    <source>
        <dbReference type="ARBA" id="ARBA00022723"/>
    </source>
</evidence>
<dbReference type="EC" id="5.6.2.4" evidence="11"/>
<dbReference type="EMBL" id="BAABIQ010000039">
    <property type="protein sequence ID" value="GAA4797953.1"/>
    <property type="molecule type" value="Genomic_DNA"/>
</dbReference>
<keyword evidence="5 11" id="KW-0378">Hydrolase</keyword>
<dbReference type="InterPro" id="IPR011545">
    <property type="entry name" value="DEAD/DEAH_box_helicase_dom"/>
</dbReference>
<keyword evidence="15" id="KW-1185">Reference proteome</keyword>
<dbReference type="InterPro" id="IPR036390">
    <property type="entry name" value="WH_DNA-bd_sf"/>
</dbReference>
<evidence type="ECO:0000256" key="1">
    <source>
        <dbReference type="ARBA" id="ARBA00022515"/>
    </source>
</evidence>
<evidence type="ECO:0000256" key="11">
    <source>
        <dbReference type="HAMAP-Rule" id="MF_00983"/>
    </source>
</evidence>
<keyword evidence="6 11" id="KW-0347">Helicase</keyword>
<evidence type="ECO:0000256" key="9">
    <source>
        <dbReference type="ARBA" id="ARBA00023125"/>
    </source>
</evidence>
<dbReference type="SMART" id="SM00487">
    <property type="entry name" value="DEXDc"/>
    <property type="match status" value="1"/>
</dbReference>
<evidence type="ECO:0000313" key="14">
    <source>
        <dbReference type="EMBL" id="GAA4797953.1"/>
    </source>
</evidence>
<evidence type="ECO:0000259" key="12">
    <source>
        <dbReference type="PROSITE" id="PS51192"/>
    </source>
</evidence>
<sequence>MLELQGDTPFVEKVTMFVDVVLPLAISKTYTYRVPQLLRENIAVGKRVIVQFGRSKLYAAIIFAISDKAPERYEAKYIIDVLDDDPIITASQMHLWEWVRDYYMCHLGEVMQAALPTVFKLASETKIMATADFPVEERAALTDKEFLILDALDIAGELKVSDVVKLLGQKTVFPLLKRLLNKGAVLVSEELRERYKTKLKAFILLNTLFENNEEKRLLLESLNRAPKQQDAVLAYLQLAKRQTHISRSELLEVSGCGQSALKALIEKGIFLVEERAVSRIFGEEQLTETTFALSTAQQQAYEEIKQQFLSKPIVLLHGVTASGKTQLYIRLIEEVLAAGKTVLYLLPEIALTSQIVERLRLHFGNAVGVYHSRFNDHERVEVWQKVLNGEIKVVLGARSAVFLPFQNLELIVVDEEHEVSFKQFDPAPRYHARDTAIYLAQIHKAKVLLGSATPAIETYYNAKSGKYGLVELMQRYGESILPQIEIASLKDHTKNKQVSSYFTDVLLDEIKNALSKKEQVILFQNRRGYTPMLLCRTCGYTPKCTNCDVSLTFHKSTGKLHCHYCGFKEEVIQVCPACGSTHLENKGFGTERIEEELSVLVPEAKIGRLDLDSTRGKDSFERIITDFDEQRFNVLVGTQMVAKGLDFGKVTVIGIINADTLINYPDFRAFERSFSLLSQVSGRAGRRNKMGKVIIQAYATQHRVLEQVIRHDYHDMFMTEVQERKHYAYPPFYRLIKIAIKHKDQQQGHACAERLGIALKEAFGHRVLGPEIPLISRIRNYYLHTLLLKVERDGTSLPKVKKALQDTLLLFETNKVNKGAFVQIDVDPY</sequence>
<dbReference type="SMART" id="SM00490">
    <property type="entry name" value="HELICc"/>
    <property type="match status" value="1"/>
</dbReference>
<dbReference type="Pfam" id="PF00271">
    <property type="entry name" value="Helicase_C"/>
    <property type="match status" value="1"/>
</dbReference>
<keyword evidence="10 11" id="KW-0413">Isomerase</keyword>
<comment type="catalytic activity">
    <reaction evidence="11">
        <text>ATP + H2O = ADP + phosphate + H(+)</text>
        <dbReference type="Rhea" id="RHEA:13065"/>
        <dbReference type="ChEBI" id="CHEBI:15377"/>
        <dbReference type="ChEBI" id="CHEBI:15378"/>
        <dbReference type="ChEBI" id="CHEBI:30616"/>
        <dbReference type="ChEBI" id="CHEBI:43474"/>
        <dbReference type="ChEBI" id="CHEBI:456216"/>
        <dbReference type="EC" id="5.6.2.4"/>
    </reaction>
</comment>
<dbReference type="PANTHER" id="PTHR30580:SF0">
    <property type="entry name" value="PRIMOSOMAL PROTEIN N"/>
    <property type="match status" value="1"/>
</dbReference>
<feature type="binding site" evidence="11">
    <location>
        <position position="578"/>
    </location>
    <ligand>
        <name>Zn(2+)</name>
        <dbReference type="ChEBI" id="CHEBI:29105"/>
        <label>1</label>
    </ligand>
</feature>
<dbReference type="InterPro" id="IPR040498">
    <property type="entry name" value="PriA_CRR"/>
</dbReference>
<feature type="domain" description="Helicase ATP-binding" evidence="12">
    <location>
        <begin position="305"/>
        <end position="472"/>
    </location>
</feature>
<dbReference type="HAMAP" id="MF_00983">
    <property type="entry name" value="PriA"/>
    <property type="match status" value="1"/>
</dbReference>
<dbReference type="Pfam" id="PF17764">
    <property type="entry name" value="PriA_3primeBD"/>
    <property type="match status" value="1"/>
</dbReference>
<keyword evidence="7 11" id="KW-0862">Zinc</keyword>
<keyword evidence="9 11" id="KW-0238">DNA-binding</keyword>
<dbReference type="Pfam" id="PF18319">
    <property type="entry name" value="Zn_ribbon_PriA"/>
    <property type="match status" value="1"/>
</dbReference>
<dbReference type="InterPro" id="IPR014001">
    <property type="entry name" value="Helicase_ATP-bd"/>
</dbReference>
<keyword evidence="4 11" id="KW-0547">Nucleotide-binding</keyword>
<dbReference type="NCBIfam" id="TIGR00595">
    <property type="entry name" value="priA"/>
    <property type="match status" value="1"/>
</dbReference>
<feature type="binding site" evidence="11">
    <location>
        <position position="562"/>
    </location>
    <ligand>
        <name>Zn(2+)</name>
        <dbReference type="ChEBI" id="CHEBI:29105"/>
        <label>2</label>
    </ligand>
</feature>
<protein>
    <recommendedName>
        <fullName evidence="11">Replication restart protein PriA</fullName>
    </recommendedName>
    <alternativeName>
        <fullName evidence="11">ATP-dependent DNA helicase PriA</fullName>
        <ecNumber evidence="11">5.6.2.4</ecNumber>
    </alternativeName>
    <alternativeName>
        <fullName evidence="11">DNA 3'-5' helicase PriA</fullName>
    </alternativeName>
</protein>
<proteinExistence type="inferred from homology"/>
<dbReference type="Pfam" id="PF00270">
    <property type="entry name" value="DEAD"/>
    <property type="match status" value="1"/>
</dbReference>
<dbReference type="Proteomes" id="UP001501411">
    <property type="component" value="Unassembled WGS sequence"/>
</dbReference>
<evidence type="ECO:0000256" key="8">
    <source>
        <dbReference type="ARBA" id="ARBA00022840"/>
    </source>
</evidence>
<keyword evidence="8 11" id="KW-0067">ATP-binding</keyword>
<dbReference type="SUPFAM" id="SSF46785">
    <property type="entry name" value="Winged helix' DNA-binding domain"/>
    <property type="match status" value="1"/>
</dbReference>
<comment type="similarity">
    <text evidence="11">Belongs to the helicase family. PriA subfamily.</text>
</comment>
<accession>A0ABP9BRJ2</accession>
<comment type="cofactor">
    <cofactor evidence="11">
        <name>Zn(2+)</name>
        <dbReference type="ChEBI" id="CHEBI:29105"/>
    </cofactor>
    <text evidence="11">Binds 2 zinc ions per subunit.</text>
</comment>
<dbReference type="InterPro" id="IPR005259">
    <property type="entry name" value="PriA"/>
</dbReference>
<dbReference type="PANTHER" id="PTHR30580">
    <property type="entry name" value="PRIMOSOMAL PROTEIN N"/>
    <property type="match status" value="1"/>
</dbReference>
<evidence type="ECO:0000259" key="13">
    <source>
        <dbReference type="PROSITE" id="PS51194"/>
    </source>
</evidence>
<keyword evidence="3 11" id="KW-0479">Metal-binding</keyword>
<dbReference type="InterPro" id="IPR001650">
    <property type="entry name" value="Helicase_C-like"/>
</dbReference>
<dbReference type="RefSeq" id="WP_345232451.1">
    <property type="nucleotide sequence ID" value="NZ_BAABIQ010000039.1"/>
</dbReference>
<comment type="caution">
    <text evidence="14">The sequence shown here is derived from an EMBL/GenBank/DDBJ whole genome shotgun (WGS) entry which is preliminary data.</text>
</comment>
<evidence type="ECO:0000313" key="15">
    <source>
        <dbReference type="Proteomes" id="UP001501411"/>
    </source>
</evidence>
<dbReference type="InterPro" id="IPR027417">
    <property type="entry name" value="P-loop_NTPase"/>
</dbReference>
<dbReference type="CDD" id="cd18804">
    <property type="entry name" value="SF2_C_priA"/>
    <property type="match status" value="1"/>
</dbReference>
<name>A0ABP9BRJ2_9SPHI</name>
<evidence type="ECO:0000256" key="5">
    <source>
        <dbReference type="ARBA" id="ARBA00022801"/>
    </source>
</evidence>
<dbReference type="Gene3D" id="3.40.50.300">
    <property type="entry name" value="P-loop containing nucleotide triphosphate hydrolases"/>
    <property type="match status" value="2"/>
</dbReference>
<dbReference type="InterPro" id="IPR041236">
    <property type="entry name" value="PriA_C"/>
</dbReference>
<comment type="catalytic activity">
    <reaction evidence="11">
        <text>Couples ATP hydrolysis with the unwinding of duplex DNA by translocating in the 3'-5' direction.</text>
        <dbReference type="EC" id="5.6.2.4"/>
    </reaction>
</comment>